<dbReference type="SMART" id="SM00064">
    <property type="entry name" value="FYVE"/>
    <property type="match status" value="1"/>
</dbReference>
<organism evidence="8 9">
    <name type="scientific">Aphanomyces stellatus</name>
    <dbReference type="NCBI Taxonomy" id="120398"/>
    <lineage>
        <taxon>Eukaryota</taxon>
        <taxon>Sar</taxon>
        <taxon>Stramenopiles</taxon>
        <taxon>Oomycota</taxon>
        <taxon>Saprolegniomycetes</taxon>
        <taxon>Saprolegniales</taxon>
        <taxon>Verrucalvaceae</taxon>
        <taxon>Aphanomyces</taxon>
    </lineage>
</organism>
<dbReference type="PROSITE" id="PS50178">
    <property type="entry name" value="ZF_FYVE"/>
    <property type="match status" value="1"/>
</dbReference>
<dbReference type="Pfam" id="PF01363">
    <property type="entry name" value="FYVE"/>
    <property type="match status" value="1"/>
</dbReference>
<accession>A0A485K3U7</accession>
<evidence type="ECO:0000313" key="9">
    <source>
        <dbReference type="Proteomes" id="UP000332933"/>
    </source>
</evidence>
<evidence type="ECO:0000256" key="5">
    <source>
        <dbReference type="SAM" id="MobiDB-lite"/>
    </source>
</evidence>
<sequence length="458" mass="50692">MKLPLPTNYFKCPPLAPDDVDRFMRQAHATAMQVVDKALVQRTDTISWSLLSDDRNGLQIYRGMDLLESSDRVKLCVGVAEVAGTIDEVVELFRNDTTTRAKAYVARFGRGLLDSANLYTLASPTLDRPNDAVAINWTAFQSPIKPLVMPRDGCYLEGHFEFRVGAKRGWVRSVKSLQLPCCPDMQQSHGLVRLTQLGAGHVFIESDRPGYLRLAYVVHTAFNVGGFLQGAASDWAIEKAIKRRCASLLDINTFLRENRLATGPYVTHVVPRATRRQCFLCQKTFGLFVSKSNCVKCGEVFCSACNREWSVPVGGGSSLTRIRACTKCSVAPSSGRPMDDDALQSTRSWSLSSSTTSAVRRHSLVVMGGPIGHATSPRHQTPPSPKHDDINSEAWIEAFIKSKSLLQPPRPPPDWMLPRPACNIFSPTQLARIESRRARVGGTRRLSIAPEDERESAH</sequence>
<gene>
    <name evidence="8" type="primary">Aste57867_915</name>
    <name evidence="7" type="ORF">As57867_000914</name>
    <name evidence="8" type="ORF">ASTE57867_915</name>
</gene>
<evidence type="ECO:0000259" key="6">
    <source>
        <dbReference type="PROSITE" id="PS50178"/>
    </source>
</evidence>
<dbReference type="PANTHER" id="PTHR13510:SF44">
    <property type="entry name" value="RABENOSYN-5"/>
    <property type="match status" value="1"/>
</dbReference>
<dbReference type="InterPro" id="IPR011011">
    <property type="entry name" value="Znf_FYVE_PHD"/>
</dbReference>
<dbReference type="PANTHER" id="PTHR13510">
    <property type="entry name" value="FYVE-FINGER-CONTAINING RAB5 EFFECTOR PROTEIN RABENOSYN-5-RELATED"/>
    <property type="match status" value="1"/>
</dbReference>
<dbReference type="OrthoDB" id="71074at2759"/>
<dbReference type="AlphaFoldDB" id="A0A485K3U7"/>
<evidence type="ECO:0000313" key="7">
    <source>
        <dbReference type="EMBL" id="KAF0719621.1"/>
    </source>
</evidence>
<proteinExistence type="predicted"/>
<dbReference type="EMBL" id="VJMH01000058">
    <property type="protein sequence ID" value="KAF0719621.1"/>
    <property type="molecule type" value="Genomic_DNA"/>
</dbReference>
<dbReference type="InterPro" id="IPR052727">
    <property type="entry name" value="Rab4/Rab5_effector"/>
</dbReference>
<reference evidence="7" key="2">
    <citation type="submission" date="2019-06" db="EMBL/GenBank/DDBJ databases">
        <title>Genomics analysis of Aphanomyces spp. identifies a new class of oomycete effector associated with host adaptation.</title>
        <authorList>
            <person name="Gaulin E."/>
        </authorList>
    </citation>
    <scope>NUCLEOTIDE SEQUENCE</scope>
    <source>
        <strain evidence="7">CBS 578.67</strain>
    </source>
</reference>
<keyword evidence="2 4" id="KW-0863">Zinc-finger</keyword>
<dbReference type="InterPro" id="IPR000306">
    <property type="entry name" value="Znf_FYVE"/>
</dbReference>
<dbReference type="GO" id="GO:0008270">
    <property type="term" value="F:zinc ion binding"/>
    <property type="evidence" value="ECO:0007669"/>
    <property type="project" value="UniProtKB-KW"/>
</dbReference>
<dbReference type="EMBL" id="CAADRA010000058">
    <property type="protein sequence ID" value="VFT78139.1"/>
    <property type="molecule type" value="Genomic_DNA"/>
</dbReference>
<dbReference type="Proteomes" id="UP000332933">
    <property type="component" value="Unassembled WGS sequence"/>
</dbReference>
<dbReference type="Gene3D" id="3.30.40.10">
    <property type="entry name" value="Zinc/RING finger domain, C3HC4 (zinc finger)"/>
    <property type="match status" value="1"/>
</dbReference>
<feature type="domain" description="FYVE-type" evidence="6">
    <location>
        <begin position="272"/>
        <end position="333"/>
    </location>
</feature>
<name>A0A485K3U7_9STRA</name>
<dbReference type="InterPro" id="IPR013083">
    <property type="entry name" value="Znf_RING/FYVE/PHD"/>
</dbReference>
<dbReference type="SUPFAM" id="SSF55961">
    <property type="entry name" value="Bet v1-like"/>
    <property type="match status" value="1"/>
</dbReference>
<keyword evidence="3" id="KW-0862">Zinc</keyword>
<dbReference type="CDD" id="cd00065">
    <property type="entry name" value="FYVE_like_SF"/>
    <property type="match status" value="1"/>
</dbReference>
<feature type="region of interest" description="Disordered" evidence="5">
    <location>
        <begin position="436"/>
        <end position="458"/>
    </location>
</feature>
<dbReference type="InterPro" id="IPR023393">
    <property type="entry name" value="START-like_dom_sf"/>
</dbReference>
<dbReference type="Gene3D" id="3.30.530.20">
    <property type="match status" value="1"/>
</dbReference>
<dbReference type="InterPro" id="IPR017455">
    <property type="entry name" value="Znf_FYVE-rel"/>
</dbReference>
<evidence type="ECO:0000256" key="3">
    <source>
        <dbReference type="ARBA" id="ARBA00022833"/>
    </source>
</evidence>
<evidence type="ECO:0000256" key="2">
    <source>
        <dbReference type="ARBA" id="ARBA00022771"/>
    </source>
</evidence>
<evidence type="ECO:0000256" key="4">
    <source>
        <dbReference type="PROSITE-ProRule" id="PRU00091"/>
    </source>
</evidence>
<protein>
    <submittedName>
        <fullName evidence="8">Aste57867_915 protein</fullName>
    </submittedName>
</protein>
<evidence type="ECO:0000313" key="8">
    <source>
        <dbReference type="EMBL" id="VFT78139.1"/>
    </source>
</evidence>
<dbReference type="SUPFAM" id="SSF57903">
    <property type="entry name" value="FYVE/PHD zinc finger"/>
    <property type="match status" value="1"/>
</dbReference>
<evidence type="ECO:0000256" key="1">
    <source>
        <dbReference type="ARBA" id="ARBA00022723"/>
    </source>
</evidence>
<keyword evidence="9" id="KW-1185">Reference proteome</keyword>
<reference evidence="8 9" key="1">
    <citation type="submission" date="2019-03" db="EMBL/GenBank/DDBJ databases">
        <authorList>
            <person name="Gaulin E."/>
            <person name="Dumas B."/>
        </authorList>
    </citation>
    <scope>NUCLEOTIDE SEQUENCE [LARGE SCALE GENOMIC DNA]</scope>
    <source>
        <strain evidence="8">CBS 568.67</strain>
    </source>
</reference>
<keyword evidence="1" id="KW-0479">Metal-binding</keyword>